<gene>
    <name evidence="1" type="ORF">TRAPUB_1179</name>
</gene>
<evidence type="ECO:0000313" key="1">
    <source>
        <dbReference type="EMBL" id="OJT07968.1"/>
    </source>
</evidence>
<keyword evidence="2" id="KW-1185">Reference proteome</keyword>
<organism evidence="1 2">
    <name type="scientific">Trametes pubescens</name>
    <name type="common">White-rot fungus</name>
    <dbReference type="NCBI Taxonomy" id="154538"/>
    <lineage>
        <taxon>Eukaryota</taxon>
        <taxon>Fungi</taxon>
        <taxon>Dikarya</taxon>
        <taxon>Basidiomycota</taxon>
        <taxon>Agaricomycotina</taxon>
        <taxon>Agaricomycetes</taxon>
        <taxon>Polyporales</taxon>
        <taxon>Polyporaceae</taxon>
        <taxon>Trametes</taxon>
    </lineage>
</organism>
<dbReference type="OMA" id="THAREGN"/>
<dbReference type="Proteomes" id="UP000184267">
    <property type="component" value="Unassembled WGS sequence"/>
</dbReference>
<proteinExistence type="predicted"/>
<name>A0A1M2VK71_TRAPU</name>
<sequence>MPALETVVLVNQFQAPWTGAPPSLRLLTHAREGNGHAGPRPSTVRIAHGYGKHVLHRWSERPDPTPAVTPLDLTSVLEELASDAYDYVRHVVIEVPYHVAVDAGDVEQLRKHCATVIVKVVNETPTRTVALPAYCEDPAMGASNDPWPYNLKCW</sequence>
<dbReference type="AlphaFoldDB" id="A0A1M2VK71"/>
<dbReference type="OrthoDB" id="2749208at2759"/>
<reference evidence="1 2" key="1">
    <citation type="submission" date="2016-10" db="EMBL/GenBank/DDBJ databases">
        <title>Genome sequence of the basidiomycete white-rot fungus Trametes pubescens.</title>
        <authorList>
            <person name="Makela M.R."/>
            <person name="Granchi Z."/>
            <person name="Peng M."/>
            <person name="De Vries R.P."/>
            <person name="Grigoriev I."/>
            <person name="Riley R."/>
            <person name="Hilden K."/>
        </authorList>
    </citation>
    <scope>NUCLEOTIDE SEQUENCE [LARGE SCALE GENOMIC DNA]</scope>
    <source>
        <strain evidence="1 2">FBCC735</strain>
    </source>
</reference>
<comment type="caution">
    <text evidence="1">The sequence shown here is derived from an EMBL/GenBank/DDBJ whole genome shotgun (WGS) entry which is preliminary data.</text>
</comment>
<accession>A0A1M2VK71</accession>
<protein>
    <submittedName>
        <fullName evidence="1">Uncharacterized protein</fullName>
    </submittedName>
</protein>
<dbReference type="EMBL" id="MNAD01001097">
    <property type="protein sequence ID" value="OJT07968.1"/>
    <property type="molecule type" value="Genomic_DNA"/>
</dbReference>
<evidence type="ECO:0000313" key="2">
    <source>
        <dbReference type="Proteomes" id="UP000184267"/>
    </source>
</evidence>